<feature type="compositionally biased region" description="Polar residues" evidence="2">
    <location>
        <begin position="1485"/>
        <end position="1495"/>
    </location>
</feature>
<dbReference type="Pfam" id="PF10363">
    <property type="entry name" value="RTP1_C1"/>
    <property type="match status" value="1"/>
</dbReference>
<feature type="region of interest" description="Disordered" evidence="2">
    <location>
        <begin position="873"/>
        <end position="933"/>
    </location>
</feature>
<dbReference type="InterPro" id="IPR019451">
    <property type="entry name" value="Rtp1_C1"/>
</dbReference>
<reference evidence="5 6" key="1">
    <citation type="submission" date="2016-10" db="EMBL/GenBank/DDBJ databases">
        <title>The genome sequence of Colletotrichum fioriniae PJ7.</title>
        <authorList>
            <person name="Baroncelli R."/>
        </authorList>
    </citation>
    <scope>NUCLEOTIDE SEQUENCE [LARGE SCALE GENOMIC DNA]</scope>
    <source>
        <strain evidence="5 6">IMI 309622</strain>
    </source>
</reference>
<feature type="compositionally biased region" description="Basic and acidic residues" evidence="2">
    <location>
        <begin position="1266"/>
        <end position="1280"/>
    </location>
</feature>
<feature type="domain" description="RNA polymerase II assembly factor Rtp1 C-terminal" evidence="3">
    <location>
        <begin position="812"/>
        <end position="844"/>
    </location>
</feature>
<dbReference type="RefSeq" id="XP_060317628.1">
    <property type="nucleotide sequence ID" value="XM_060451363.1"/>
</dbReference>
<evidence type="ECO:0000256" key="2">
    <source>
        <dbReference type="SAM" id="MobiDB-lite"/>
    </source>
</evidence>
<sequence>MEPNTSEKDPRSKLVDEILSTGKRAFNPSSDAASRTAAQEEFQKLIDGNGSWNLLPVLNALIKPKIAPEWLRPELMKILTLVPLRPDGVRGTMEFIFSVHPSSTLKASEAATPQKRGANITQEAMAVVTRILTSPPATVPPEDWFSKVAPQLIVLLDGNEGAELSVAAAQIIMFGVLGTPGWNVFVEPLLRNLDPSRKSNNVALHIKTEETEIVDLSEKAVLVTADDLFITLRRMSSMINSTPYPAQTKRMLDPVLAQLWAISCQSKGNKRTEDRYSKPSRSLLHTFLKLSVSVSKLHEVVENLLYQGEYTKTPQWRYQSNSDGDLQICAIRLGQGSQAPELDWTEIQTRSEALIRLLTASCTPEETSTFFLDLLGRWFQSTVTTQKPEILTKAEDSQDQGDIKQLLEITILQKMLEQIPDKLISRVTQVTELVAQILDPSGLQDQSDDIVAVALSLFNLVITAPSFKKSNLKTEVLQALETSLAKLGAAERPEVSPTAKNLTLLLRYREAIDPAEEGAFVPTDKQIEDRRTYKLALEYITQADNPPPIRSEGINLISGLVASDSSVLDVQATLVLLSSLLQDSEDFINLRVVKLLTQLANKHPKATTQEILEHYLDSKEISSTDVRLRFGEALVQVIERLGETFAGDVARRVSETLLSIAGRRGHRPKTEAKQSREKRLQDMKKKQAEDAWGGDVPDLSDDLTEEELAKNEILTQIVEGWESKRGSEDVRMRASALSIFSVGLETNIAGIGPDLVSIAVDLCINVLALEREIEKGIIRRAAILAVLGFVKALDAAKQSGRRLGFGLTDQSREDIMRTLKYVAVTDNDGLVQQHARDVIESLENWQLSSMVASGYNTGEPTENLIEGFNEARASTLPTSRSSRHTATMAPARIIADSDDSDDDFESPNSPSKPTTTSAIPSQGRSSDPFSVATNSTDPKFFQAIYTEQQRAAVASDTLRKPDESSLSNGAAPSSIPAMPVADRPQLERNDTGTSSLTSASDLIAGLDSAEEREPEVVDLTEVTASPKMTVAHATPDDMWDVPSSPVGDGRAPLASLAKSRTSTSGTKRKRVNNVEFTSPVAIDMPSQGSTQPFDTTPAVARMENGKRARLRNPDSSLPAEEDDIDMVVVPHAAAVPSFGDLVSGQKPVSMYIESQTLSASQKLEYEYHSVGPSPEDPRPTPTQPFSTMQAAARSSGATTIAYSTPSQTRVIGLPPAHAESHVTLDTVQEQTQQGFGASVDPEATIEIQSSPDIISAASVRRKRRNVRDEPPQTTESHREDEGWDSDDIGFHRESYKPRVSRRRGSDSSRQDEAEMPGKIEIPVADMGPAAQLPLEEPASLKEPASTSTTKPKKRGRPRKSDTAISESPAPAETSTMPQITDTSETVKDAAAGTEAATAATPTTTKKKRGRPKKADNNASESVQQATEKPHAPEVEHAGDAPSGKAAKRSKGRGEHVDAQQQEGCTADAGSGPREQGGSDRVLQPVTPNAALSKSGSDGLGPQKTAAAEGKGAATKETPAQADGDKSGTAGKAEGKQRLSTPTSLSATKPIYRVGLSKRSRIAPLLKSLKK</sequence>
<feature type="region of interest" description="Disordered" evidence="2">
    <location>
        <begin position="663"/>
        <end position="696"/>
    </location>
</feature>
<keyword evidence="6" id="KW-1185">Reference proteome</keyword>
<name>A0AAJ0E3W2_9PEZI</name>
<feature type="compositionally biased region" description="Polar residues" evidence="2">
    <location>
        <begin position="1372"/>
        <end position="1383"/>
    </location>
</feature>
<comment type="caution">
    <text evidence="5">The sequence shown here is derived from an EMBL/GenBank/DDBJ whole genome shotgun (WGS) entry which is preliminary data.</text>
</comment>
<feature type="region of interest" description="Disordered" evidence="2">
    <location>
        <begin position="1241"/>
        <end position="1546"/>
    </location>
</feature>
<feature type="domain" description="RNA polymerase II assembly factor Rtp1 C-terminal" evidence="4">
    <location>
        <begin position="543"/>
        <end position="644"/>
    </location>
</feature>
<organism evidence="5 6">
    <name type="scientific">Colletotrichum costaricense</name>
    <dbReference type="NCBI Taxonomy" id="1209916"/>
    <lineage>
        <taxon>Eukaryota</taxon>
        <taxon>Fungi</taxon>
        <taxon>Dikarya</taxon>
        <taxon>Ascomycota</taxon>
        <taxon>Pezizomycotina</taxon>
        <taxon>Sordariomycetes</taxon>
        <taxon>Hypocreomycetidae</taxon>
        <taxon>Glomerellales</taxon>
        <taxon>Glomerellaceae</taxon>
        <taxon>Colletotrichum</taxon>
        <taxon>Colletotrichum acutatum species complex</taxon>
    </lineage>
</organism>
<proteinExistence type="inferred from homology"/>
<dbReference type="SUPFAM" id="SSF48371">
    <property type="entry name" value="ARM repeat"/>
    <property type="match status" value="1"/>
</dbReference>
<feature type="compositionally biased region" description="Acidic residues" evidence="2">
    <location>
        <begin position="896"/>
        <end position="905"/>
    </location>
</feature>
<feature type="compositionally biased region" description="Polar residues" evidence="2">
    <location>
        <begin position="918"/>
        <end position="933"/>
    </location>
</feature>
<dbReference type="InterPro" id="IPR019414">
    <property type="entry name" value="Rtp1_C2"/>
</dbReference>
<dbReference type="PANTHER" id="PTHR20959:SF1">
    <property type="entry name" value="TRANSPORT AND GOLGI ORGANIZATION PROTEIN 6 HOMOLOG"/>
    <property type="match status" value="1"/>
</dbReference>
<dbReference type="GO" id="GO:0003677">
    <property type="term" value="F:DNA binding"/>
    <property type="evidence" value="ECO:0007669"/>
    <property type="project" value="InterPro"/>
</dbReference>
<dbReference type="GO" id="GO:0009306">
    <property type="term" value="P:protein secretion"/>
    <property type="evidence" value="ECO:0007669"/>
    <property type="project" value="TreeGrafter"/>
</dbReference>
<gene>
    <name evidence="5" type="ORF">CCOS01_03177</name>
</gene>
<dbReference type="InterPro" id="IPR039600">
    <property type="entry name" value="TANGO6/Rtp1"/>
</dbReference>
<feature type="compositionally biased region" description="Low complexity" evidence="2">
    <location>
        <begin position="1388"/>
        <end position="1403"/>
    </location>
</feature>
<dbReference type="Pfam" id="PF10304">
    <property type="entry name" value="RTP1_C2"/>
    <property type="match status" value="1"/>
</dbReference>
<dbReference type="GeneID" id="85334910"/>
<comment type="similarity">
    <text evidence="1">Belongs to the Tango6 family.</text>
</comment>
<feature type="compositionally biased region" description="Polar residues" evidence="2">
    <location>
        <begin position="1537"/>
        <end position="1546"/>
    </location>
</feature>
<feature type="compositionally biased region" description="Basic and acidic residues" evidence="2">
    <location>
        <begin position="1303"/>
        <end position="1317"/>
    </location>
</feature>
<dbReference type="Proteomes" id="UP001240678">
    <property type="component" value="Unassembled WGS sequence"/>
</dbReference>
<feature type="compositionally biased region" description="Basic and acidic residues" evidence="2">
    <location>
        <begin position="668"/>
        <end position="689"/>
    </location>
</feature>
<dbReference type="PANTHER" id="PTHR20959">
    <property type="entry name" value="TRANSPORT AND GOLGI ORGANIZATION PROTEIN 6 FAMILY MEMBER"/>
    <property type="match status" value="1"/>
</dbReference>
<dbReference type="SMART" id="SM00384">
    <property type="entry name" value="AT_hook"/>
    <property type="match status" value="2"/>
</dbReference>
<dbReference type="InterPro" id="IPR016024">
    <property type="entry name" value="ARM-type_fold"/>
</dbReference>
<dbReference type="EMBL" id="MOOE01000003">
    <property type="protein sequence ID" value="KAK1534425.1"/>
    <property type="molecule type" value="Genomic_DNA"/>
</dbReference>
<evidence type="ECO:0000259" key="3">
    <source>
        <dbReference type="Pfam" id="PF10304"/>
    </source>
</evidence>
<evidence type="ECO:0000313" key="6">
    <source>
        <dbReference type="Proteomes" id="UP001240678"/>
    </source>
</evidence>
<feature type="compositionally biased region" description="Low complexity" evidence="2">
    <location>
        <begin position="1503"/>
        <end position="1517"/>
    </location>
</feature>
<feature type="region of interest" description="Disordered" evidence="2">
    <location>
        <begin position="952"/>
        <end position="1068"/>
    </location>
</feature>
<evidence type="ECO:0000256" key="1">
    <source>
        <dbReference type="ARBA" id="ARBA00005724"/>
    </source>
</evidence>
<evidence type="ECO:0000313" key="5">
    <source>
        <dbReference type="EMBL" id="KAK1534425.1"/>
    </source>
</evidence>
<feature type="compositionally biased region" description="Basic and acidic residues" evidence="2">
    <location>
        <begin position="1427"/>
        <end position="1438"/>
    </location>
</feature>
<feature type="compositionally biased region" description="Polar residues" evidence="2">
    <location>
        <begin position="1416"/>
        <end position="1426"/>
    </location>
</feature>
<feature type="compositionally biased region" description="Low complexity" evidence="2">
    <location>
        <begin position="906"/>
        <end position="917"/>
    </location>
</feature>
<evidence type="ECO:0000259" key="4">
    <source>
        <dbReference type="Pfam" id="PF10363"/>
    </source>
</evidence>
<protein>
    <submittedName>
        <fullName evidence="5">Uncharacterized protein</fullName>
    </submittedName>
</protein>
<accession>A0AAJ0E3W2</accession>
<feature type="compositionally biased region" description="Polar residues" evidence="2">
    <location>
        <begin position="991"/>
        <end position="1000"/>
    </location>
</feature>
<dbReference type="InterPro" id="IPR017956">
    <property type="entry name" value="AT_hook_DNA-bd_motif"/>
</dbReference>